<sequence length="109" mass="12142">MEGSQRNFEETGIFDPRAAGIEDLPKPKPTPRIFGIEPLPLKIVVKEGKPPARTPKKPPPPPSPTKRKPKPPLQTKITTHENSKPPPPPKNLVGVTKQRSDIHYHQKSQ</sequence>
<evidence type="ECO:0000313" key="2">
    <source>
        <dbReference type="EMBL" id="KAL0105533.1"/>
    </source>
</evidence>
<keyword evidence="3" id="KW-1185">Reference proteome</keyword>
<accession>A0AAW2ERX0</accession>
<evidence type="ECO:0000256" key="1">
    <source>
        <dbReference type="SAM" id="MobiDB-lite"/>
    </source>
</evidence>
<evidence type="ECO:0000313" key="3">
    <source>
        <dbReference type="Proteomes" id="UP001430953"/>
    </source>
</evidence>
<gene>
    <name evidence="2" type="ORF">PUN28_016897</name>
</gene>
<feature type="region of interest" description="Disordered" evidence="1">
    <location>
        <begin position="1"/>
        <end position="109"/>
    </location>
</feature>
<protein>
    <submittedName>
        <fullName evidence="2">Uncharacterized protein</fullName>
    </submittedName>
</protein>
<reference evidence="2 3" key="1">
    <citation type="submission" date="2023-03" db="EMBL/GenBank/DDBJ databases">
        <title>High recombination rates correlate with genetic variation in Cardiocondyla obscurior ants.</title>
        <authorList>
            <person name="Errbii M."/>
        </authorList>
    </citation>
    <scope>NUCLEOTIDE SEQUENCE [LARGE SCALE GENOMIC DNA]</scope>
    <source>
        <strain evidence="2">Alpha-2009</strain>
        <tissue evidence="2">Whole body</tissue>
    </source>
</reference>
<dbReference type="EMBL" id="JADYXP020000019">
    <property type="protein sequence ID" value="KAL0105533.1"/>
    <property type="molecule type" value="Genomic_DNA"/>
</dbReference>
<feature type="compositionally biased region" description="Basic and acidic residues" evidence="1">
    <location>
        <begin position="98"/>
        <end position="109"/>
    </location>
</feature>
<dbReference type="AlphaFoldDB" id="A0AAW2ERX0"/>
<organism evidence="2 3">
    <name type="scientific">Cardiocondyla obscurior</name>
    <dbReference type="NCBI Taxonomy" id="286306"/>
    <lineage>
        <taxon>Eukaryota</taxon>
        <taxon>Metazoa</taxon>
        <taxon>Ecdysozoa</taxon>
        <taxon>Arthropoda</taxon>
        <taxon>Hexapoda</taxon>
        <taxon>Insecta</taxon>
        <taxon>Pterygota</taxon>
        <taxon>Neoptera</taxon>
        <taxon>Endopterygota</taxon>
        <taxon>Hymenoptera</taxon>
        <taxon>Apocrita</taxon>
        <taxon>Aculeata</taxon>
        <taxon>Formicoidea</taxon>
        <taxon>Formicidae</taxon>
        <taxon>Myrmicinae</taxon>
        <taxon>Cardiocondyla</taxon>
    </lineage>
</organism>
<comment type="caution">
    <text evidence="2">The sequence shown here is derived from an EMBL/GenBank/DDBJ whole genome shotgun (WGS) entry which is preliminary data.</text>
</comment>
<name>A0AAW2ERX0_9HYME</name>
<proteinExistence type="predicted"/>
<dbReference type="Proteomes" id="UP001430953">
    <property type="component" value="Unassembled WGS sequence"/>
</dbReference>